<dbReference type="GO" id="GO:0000166">
    <property type="term" value="F:nucleotide binding"/>
    <property type="evidence" value="ECO:0007669"/>
    <property type="project" value="UniProtKB-KW"/>
</dbReference>
<dbReference type="PANTHER" id="PTHR12395:SF9">
    <property type="entry name" value="DECAPPING AND EXORIBONUCLEASE PROTEIN"/>
    <property type="match status" value="1"/>
</dbReference>
<dbReference type="EMBL" id="CAJNOI010000524">
    <property type="protein sequence ID" value="CAF1299638.1"/>
    <property type="molecule type" value="Genomic_DNA"/>
</dbReference>
<dbReference type="OrthoDB" id="10047797at2759"/>
<accession>A0A815DM28</accession>
<evidence type="ECO:0000256" key="3">
    <source>
        <dbReference type="SAM" id="MobiDB-lite"/>
    </source>
</evidence>
<dbReference type="EC" id="3.6.1.-" evidence="2"/>
<feature type="compositionally biased region" description="Polar residues" evidence="3">
    <location>
        <begin position="546"/>
        <end position="558"/>
    </location>
</feature>
<dbReference type="InterPro" id="IPR013961">
    <property type="entry name" value="RAI1"/>
</dbReference>
<dbReference type="AlphaFoldDB" id="A0A815DM28"/>
<dbReference type="GO" id="GO:0005829">
    <property type="term" value="C:cytosol"/>
    <property type="evidence" value="ECO:0007669"/>
    <property type="project" value="TreeGrafter"/>
</dbReference>
<dbReference type="InterPro" id="IPR039039">
    <property type="entry name" value="RAI1-like_fam"/>
</dbReference>
<evidence type="ECO:0000256" key="1">
    <source>
        <dbReference type="ARBA" id="ARBA00006562"/>
    </source>
</evidence>
<keyword evidence="2" id="KW-0694">RNA-binding</keyword>
<gene>
    <name evidence="6" type="ORF">BJG266_LOCUS32211</name>
    <name evidence="7" type="ORF">QVE165_LOCUS49296</name>
</gene>
<dbReference type="Pfam" id="PF00650">
    <property type="entry name" value="CRAL_TRIO"/>
    <property type="match status" value="1"/>
</dbReference>
<evidence type="ECO:0000313" key="6">
    <source>
        <dbReference type="EMBL" id="CAF1299638.1"/>
    </source>
</evidence>
<evidence type="ECO:0000313" key="9">
    <source>
        <dbReference type="Proteomes" id="UP000663877"/>
    </source>
</evidence>
<feature type="non-terminal residue" evidence="6">
    <location>
        <position position="1"/>
    </location>
</feature>
<feature type="domain" description="RAI1-like" evidence="5">
    <location>
        <begin position="274"/>
        <end position="477"/>
    </location>
</feature>
<keyword evidence="2" id="KW-0539">Nucleus</keyword>
<keyword evidence="8" id="KW-1185">Reference proteome</keyword>
<dbReference type="Proteomes" id="UP000663877">
    <property type="component" value="Unassembled WGS sequence"/>
</dbReference>
<dbReference type="Proteomes" id="UP000663832">
    <property type="component" value="Unassembled WGS sequence"/>
</dbReference>
<dbReference type="GO" id="GO:0004518">
    <property type="term" value="F:nuclease activity"/>
    <property type="evidence" value="ECO:0007669"/>
    <property type="project" value="UniProtKB-KW"/>
</dbReference>
<comment type="subcellular location">
    <subcellularLocation>
        <location evidence="2">Nucleus</location>
    </subcellularLocation>
</comment>
<dbReference type="EMBL" id="CAJNOM010000886">
    <property type="protein sequence ID" value="CAF1575264.1"/>
    <property type="molecule type" value="Genomic_DNA"/>
</dbReference>
<feature type="domain" description="CRAL-TRIO" evidence="4">
    <location>
        <begin position="559"/>
        <end position="601"/>
    </location>
</feature>
<proteinExistence type="inferred from homology"/>
<feature type="compositionally biased region" description="Polar residues" evidence="3">
    <location>
        <begin position="508"/>
        <end position="522"/>
    </location>
</feature>
<keyword evidence="2" id="KW-0479">Metal-binding</keyword>
<comment type="similarity">
    <text evidence="1 2">Belongs to the DXO/Dom3Z family.</text>
</comment>
<keyword evidence="2" id="KW-0540">Nuclease</keyword>
<dbReference type="GO" id="GO:0046872">
    <property type="term" value="F:metal ion binding"/>
    <property type="evidence" value="ECO:0007669"/>
    <property type="project" value="UniProtKB-KW"/>
</dbReference>
<dbReference type="GO" id="GO:0003723">
    <property type="term" value="F:RNA binding"/>
    <property type="evidence" value="ECO:0007669"/>
    <property type="project" value="UniProtKB-KW"/>
</dbReference>
<dbReference type="InterPro" id="IPR036865">
    <property type="entry name" value="CRAL-TRIO_dom_sf"/>
</dbReference>
<comment type="caution">
    <text evidence="6">The sequence shown here is derived from an EMBL/GenBank/DDBJ whole genome shotgun (WGS) entry which is preliminary data.</text>
</comment>
<feature type="region of interest" description="Disordered" evidence="3">
    <location>
        <begin position="508"/>
        <end position="558"/>
    </location>
</feature>
<dbReference type="SUPFAM" id="SSF52087">
    <property type="entry name" value="CRAL/TRIO domain"/>
    <property type="match status" value="1"/>
</dbReference>
<evidence type="ECO:0000313" key="7">
    <source>
        <dbReference type="EMBL" id="CAF1575264.1"/>
    </source>
</evidence>
<organism evidence="6 9">
    <name type="scientific">Adineta steineri</name>
    <dbReference type="NCBI Taxonomy" id="433720"/>
    <lineage>
        <taxon>Eukaryota</taxon>
        <taxon>Metazoa</taxon>
        <taxon>Spiralia</taxon>
        <taxon>Gnathifera</taxon>
        <taxon>Rotifera</taxon>
        <taxon>Eurotatoria</taxon>
        <taxon>Bdelloidea</taxon>
        <taxon>Adinetida</taxon>
        <taxon>Adinetidae</taxon>
        <taxon>Adineta</taxon>
    </lineage>
</organism>
<comment type="cofactor">
    <cofactor evidence="2">
        <name>a divalent metal cation</name>
        <dbReference type="ChEBI" id="CHEBI:60240"/>
    </cofactor>
</comment>
<name>A0A815DM28_9BILA</name>
<evidence type="ECO:0000259" key="4">
    <source>
        <dbReference type="Pfam" id="PF00650"/>
    </source>
</evidence>
<dbReference type="PANTHER" id="PTHR12395">
    <property type="entry name" value="DOM-3 RELATED"/>
    <property type="match status" value="1"/>
</dbReference>
<protein>
    <recommendedName>
        <fullName evidence="2">Decapping nuclease</fullName>
        <ecNumber evidence="2">3.6.1.-</ecNumber>
    </recommendedName>
</protein>
<evidence type="ECO:0000313" key="8">
    <source>
        <dbReference type="Proteomes" id="UP000663832"/>
    </source>
</evidence>
<keyword evidence="2" id="KW-0378">Hydrolase</keyword>
<reference evidence="6" key="1">
    <citation type="submission" date="2021-02" db="EMBL/GenBank/DDBJ databases">
        <authorList>
            <person name="Nowell W R."/>
        </authorList>
    </citation>
    <scope>NUCLEOTIDE SEQUENCE</scope>
</reference>
<dbReference type="InterPro" id="IPR001251">
    <property type="entry name" value="CRAL-TRIO_dom"/>
</dbReference>
<evidence type="ECO:0000259" key="5">
    <source>
        <dbReference type="Pfam" id="PF08652"/>
    </source>
</evidence>
<keyword evidence="2" id="KW-0547">Nucleotide-binding</keyword>
<dbReference type="GO" id="GO:0110155">
    <property type="term" value="P:NAD-cap decapping"/>
    <property type="evidence" value="ECO:0007669"/>
    <property type="project" value="TreeGrafter"/>
</dbReference>
<dbReference type="GO" id="GO:0005634">
    <property type="term" value="C:nucleus"/>
    <property type="evidence" value="ECO:0007669"/>
    <property type="project" value="UniProtKB-SubCell"/>
</dbReference>
<dbReference type="GO" id="GO:0034353">
    <property type="term" value="F:mRNA 5'-diphosphatase activity"/>
    <property type="evidence" value="ECO:0007669"/>
    <property type="project" value="TreeGrafter"/>
</dbReference>
<sequence>MEDEIMQATNSSHNAMGIKNYVIARFLYAVIDDVLMLLSDLKESPDQYFKDGLFDRLSHLDKTGLTDSSKIINLLLEKIKRRALDYNLPTAELLRRLCSRSADLIVEKQYYNQFQDYFNQKNESPTMTDFNKWTNSNFDDGEISGFEPLFKIYYDKIIKDDESEIQLTTNMSSRPINDLTFERCDIPREVPIDGNENSNVSGVKASFETYFAKFRGSFNLKWDHPHNPTNIEAYEKCTMVHAKAPCYREPYRDEEFPPILTNLVIRQPSYVSILPLLISARHNKVNIQDYHIISERYSFRKIAMNKEDYVISVQKIGNTVFLRRHDERPDTMNDVGHRFERLCMPDYNIEASYYQLIEGNIGNLRTLISGETDAVVENEHAIELKCSKRDTMNSNYLDQPWLQTFLSGVDVIVFGTWEGADSREQIKAIQYFLVKGFIEESDKNQMLQRLHDVLQFLTDRVKEDKVYLLSRRYDLNKLKRDVYLYEVASQDQPNLTFISSEMSDKFINNDSMTAPQDNSVTELESDPVIEPQSDPVTEPQDDPVSEPQSDPVTKPQSDNKSWTIIKTWLNPTVQKKVHFIHSADELSEFIDPSVLPKRLNGNQPDFKYIPPTIEDEAMYNAFRADTKGKTIAE</sequence>
<dbReference type="Pfam" id="PF08652">
    <property type="entry name" value="RAI1"/>
    <property type="match status" value="1"/>
</dbReference>
<comment type="function">
    <text evidence="2">Decapping enzyme for NAD-capped RNAs: specifically hydrolyzes the nicotinamide adenine dinucleotide (NAD) cap from a subset of RNAs by removing the entire NAD moiety from the 5'-end of an NAD-capped RNA.</text>
</comment>
<dbReference type="Gene3D" id="3.40.525.10">
    <property type="entry name" value="CRAL-TRIO lipid binding domain"/>
    <property type="match status" value="1"/>
</dbReference>
<evidence type="ECO:0000256" key="2">
    <source>
        <dbReference type="RuleBase" id="RU367113"/>
    </source>
</evidence>
<dbReference type="GO" id="GO:0000956">
    <property type="term" value="P:nuclear-transcribed mRNA catabolic process"/>
    <property type="evidence" value="ECO:0007669"/>
    <property type="project" value="TreeGrafter"/>
</dbReference>